<keyword evidence="3" id="KW-0732">Signal</keyword>
<dbReference type="EC" id="5.2.1.8" evidence="3"/>
<dbReference type="Pfam" id="PF00160">
    <property type="entry name" value="Pro_isomerase"/>
    <property type="match status" value="1"/>
</dbReference>
<dbReference type="GO" id="GO:0016853">
    <property type="term" value="F:isomerase activity"/>
    <property type="evidence" value="ECO:0007669"/>
    <property type="project" value="UniProtKB-KW"/>
</dbReference>
<dbReference type="Gene3D" id="2.40.100.10">
    <property type="entry name" value="Cyclophilin-like"/>
    <property type="match status" value="1"/>
</dbReference>
<evidence type="ECO:0000256" key="2">
    <source>
        <dbReference type="ARBA" id="ARBA00023235"/>
    </source>
</evidence>
<feature type="domain" description="PPIase cyclophilin-type" evidence="4">
    <location>
        <begin position="33"/>
        <end position="189"/>
    </location>
</feature>
<dbReference type="InterPro" id="IPR044666">
    <property type="entry name" value="Cyclophilin_A-like"/>
</dbReference>
<comment type="caution">
    <text evidence="5">The sequence shown here is derived from an EMBL/GenBank/DDBJ whole genome shotgun (WGS) entry which is preliminary data.</text>
</comment>
<dbReference type="PRINTS" id="PR00153">
    <property type="entry name" value="CSAPPISMRASE"/>
</dbReference>
<dbReference type="InterPro" id="IPR029000">
    <property type="entry name" value="Cyclophilin-like_dom_sf"/>
</dbReference>
<evidence type="ECO:0000256" key="3">
    <source>
        <dbReference type="RuleBase" id="RU363019"/>
    </source>
</evidence>
<accession>A0ABX0H8S6</accession>
<comment type="function">
    <text evidence="3">PPIases accelerate the folding of proteins. It catalyzes the cis-trans isomerization of proline imidic peptide bonds in oligopeptides.</text>
</comment>
<name>A0ABX0H8S6_9BACT</name>
<evidence type="ECO:0000256" key="1">
    <source>
        <dbReference type="ARBA" id="ARBA00023110"/>
    </source>
</evidence>
<organism evidence="5 6">
    <name type="scientific">Cyclobacterium plantarum</name>
    <dbReference type="NCBI Taxonomy" id="2716263"/>
    <lineage>
        <taxon>Bacteria</taxon>
        <taxon>Pseudomonadati</taxon>
        <taxon>Bacteroidota</taxon>
        <taxon>Cytophagia</taxon>
        <taxon>Cytophagales</taxon>
        <taxon>Cyclobacteriaceae</taxon>
        <taxon>Cyclobacterium</taxon>
    </lineage>
</organism>
<dbReference type="CDD" id="cd00317">
    <property type="entry name" value="cyclophilin"/>
    <property type="match status" value="1"/>
</dbReference>
<reference evidence="5 6" key="1">
    <citation type="submission" date="2020-03" db="EMBL/GenBank/DDBJ databases">
        <title>Cyclobacterium plantarum sp. nov., a marine bacterium isolated from a coastal-marine wetland.</title>
        <authorList>
            <person name="Sanchez-Porro C."/>
            <person name="Ventosa A."/>
            <person name="Amoozegar M."/>
        </authorList>
    </citation>
    <scope>NUCLEOTIDE SEQUENCE [LARGE SCALE GENOMIC DNA]</scope>
    <source>
        <strain evidence="5 6">GBPx2</strain>
    </source>
</reference>
<keyword evidence="6" id="KW-1185">Reference proteome</keyword>
<dbReference type="PANTHER" id="PTHR45625">
    <property type="entry name" value="PEPTIDYL-PROLYL CIS-TRANS ISOMERASE-RELATED"/>
    <property type="match status" value="1"/>
</dbReference>
<dbReference type="PANTHER" id="PTHR45625:SF4">
    <property type="entry name" value="PEPTIDYLPROLYL ISOMERASE DOMAIN AND WD REPEAT-CONTAINING PROTEIN 1"/>
    <property type="match status" value="1"/>
</dbReference>
<feature type="chain" id="PRO_5044989893" description="Peptidyl-prolyl cis-trans isomerase" evidence="3">
    <location>
        <begin position="21"/>
        <end position="194"/>
    </location>
</feature>
<evidence type="ECO:0000259" key="4">
    <source>
        <dbReference type="PROSITE" id="PS50072"/>
    </source>
</evidence>
<dbReference type="PROSITE" id="PS50072">
    <property type="entry name" value="CSA_PPIASE_2"/>
    <property type="match status" value="1"/>
</dbReference>
<gene>
    <name evidence="5" type="ORF">G9Q97_07975</name>
</gene>
<keyword evidence="2 3" id="KW-0413">Isomerase</keyword>
<dbReference type="EMBL" id="JAANYN010000002">
    <property type="protein sequence ID" value="NHE56749.1"/>
    <property type="molecule type" value="Genomic_DNA"/>
</dbReference>
<keyword evidence="1 3" id="KW-0697">Rotamase</keyword>
<dbReference type="RefSeq" id="WP_166145087.1">
    <property type="nucleotide sequence ID" value="NZ_JAANYN010000002.1"/>
</dbReference>
<protein>
    <recommendedName>
        <fullName evidence="3">Peptidyl-prolyl cis-trans isomerase</fullName>
        <shortName evidence="3">PPIase</shortName>
        <ecNumber evidence="3">5.2.1.8</ecNumber>
    </recommendedName>
</protein>
<comment type="similarity">
    <text evidence="3">Belongs to the cyclophilin-type PPIase family.</text>
</comment>
<comment type="catalytic activity">
    <reaction evidence="3">
        <text>[protein]-peptidylproline (omega=180) = [protein]-peptidylproline (omega=0)</text>
        <dbReference type="Rhea" id="RHEA:16237"/>
        <dbReference type="Rhea" id="RHEA-COMP:10747"/>
        <dbReference type="Rhea" id="RHEA-COMP:10748"/>
        <dbReference type="ChEBI" id="CHEBI:83833"/>
        <dbReference type="ChEBI" id="CHEBI:83834"/>
        <dbReference type="EC" id="5.2.1.8"/>
    </reaction>
</comment>
<dbReference type="Proteomes" id="UP000649799">
    <property type="component" value="Unassembled WGS sequence"/>
</dbReference>
<dbReference type="SUPFAM" id="SSF50891">
    <property type="entry name" value="Cyclophilin-like"/>
    <property type="match status" value="1"/>
</dbReference>
<dbReference type="InterPro" id="IPR002130">
    <property type="entry name" value="Cyclophilin-type_PPIase_dom"/>
</dbReference>
<sequence length="194" mass="21615">MNKLACLTLILYFTFSFVNAQAEKRCQISTAFGSIIIELYPEKAPGTVTNFLKYVSNGAYVNSSFFRVYTPENESQRDIKIQVIQGGNVTEEQLLPPIPIETTRTTGILHEHGTISMARLGPDSAQSSFFICLGDQPELDYGGKRNPDGQGFAAFGKVVEGIDVVKQIQGLENKEQYLLEPVLIQEIRLLKQIH</sequence>
<proteinExistence type="inferred from homology"/>
<evidence type="ECO:0000313" key="6">
    <source>
        <dbReference type="Proteomes" id="UP000649799"/>
    </source>
</evidence>
<evidence type="ECO:0000313" key="5">
    <source>
        <dbReference type="EMBL" id="NHE56749.1"/>
    </source>
</evidence>
<feature type="signal peptide" evidence="3">
    <location>
        <begin position="1"/>
        <end position="20"/>
    </location>
</feature>